<dbReference type="InterPro" id="IPR017452">
    <property type="entry name" value="GPCR_Rhodpsn_7TM"/>
</dbReference>
<dbReference type="GO" id="GO:0007204">
    <property type="term" value="P:positive regulation of cytosolic calcium ion concentration"/>
    <property type="evidence" value="ECO:0000318"/>
    <property type="project" value="GO_Central"/>
</dbReference>
<evidence type="ECO:0000256" key="1">
    <source>
        <dbReference type="ARBA" id="ARBA00004651"/>
    </source>
</evidence>
<evidence type="ECO:0000313" key="12">
    <source>
        <dbReference type="Ensembl" id="ENSOANP00000043997.1"/>
    </source>
</evidence>
<proteinExistence type="predicted"/>
<keyword evidence="8" id="KW-0325">Glycoprotein</keyword>
<dbReference type="PANTHER" id="PTHR11866:SF7">
    <property type="entry name" value="PROSTACYCLIN RECEPTOR"/>
    <property type="match status" value="1"/>
</dbReference>
<name>A0A6I8NSI5_ORNAN</name>
<feature type="transmembrane region" description="Helical" evidence="10">
    <location>
        <begin position="189"/>
        <end position="214"/>
    </location>
</feature>
<dbReference type="Bgee" id="ENSOANG00000049385">
    <property type="expression patterns" value="Expressed in liver and 3 other cell types or tissues"/>
</dbReference>
<keyword evidence="5" id="KW-0297">G-protein coupled receptor</keyword>
<reference evidence="12 13" key="1">
    <citation type="journal article" date="2008" name="Nature">
        <title>Genome analysis of the platypus reveals unique signatures of evolution.</title>
        <authorList>
            <person name="Warren W.C."/>
            <person name="Hillier L.W."/>
            <person name="Marshall Graves J.A."/>
            <person name="Birney E."/>
            <person name="Ponting C.P."/>
            <person name="Grutzner F."/>
            <person name="Belov K."/>
            <person name="Miller W."/>
            <person name="Clarke L."/>
            <person name="Chinwalla A.T."/>
            <person name="Yang S.P."/>
            <person name="Heger A."/>
            <person name="Locke D.P."/>
            <person name="Miethke P."/>
            <person name="Waters P.D."/>
            <person name="Veyrunes F."/>
            <person name="Fulton L."/>
            <person name="Fulton B."/>
            <person name="Graves T."/>
            <person name="Wallis J."/>
            <person name="Puente X.S."/>
            <person name="Lopez-Otin C."/>
            <person name="Ordonez G.R."/>
            <person name="Eichler E.E."/>
            <person name="Chen L."/>
            <person name="Cheng Z."/>
            <person name="Deakin J.E."/>
            <person name="Alsop A."/>
            <person name="Thompson K."/>
            <person name="Kirby P."/>
            <person name="Papenfuss A.T."/>
            <person name="Wakefield M.J."/>
            <person name="Olender T."/>
            <person name="Lancet D."/>
            <person name="Huttley G.A."/>
            <person name="Smit A.F."/>
            <person name="Pask A."/>
            <person name="Temple-Smith P."/>
            <person name="Batzer M.A."/>
            <person name="Walker J.A."/>
            <person name="Konkel M.K."/>
            <person name="Harris R.S."/>
            <person name="Whittington C.M."/>
            <person name="Wong E.S."/>
            <person name="Gemmell N.J."/>
            <person name="Buschiazzo E."/>
            <person name="Vargas Jentzsch I.M."/>
            <person name="Merkel A."/>
            <person name="Schmitz J."/>
            <person name="Zemann A."/>
            <person name="Churakov G."/>
            <person name="Kriegs J.O."/>
            <person name="Brosius J."/>
            <person name="Murchison E.P."/>
            <person name="Sachidanandam R."/>
            <person name="Smith C."/>
            <person name="Hannon G.J."/>
            <person name="Tsend-Ayush E."/>
            <person name="McMillan D."/>
            <person name="Attenborough R."/>
            <person name="Rens W."/>
            <person name="Ferguson-Smith M."/>
            <person name="Lefevre C.M."/>
            <person name="Sharp J.A."/>
            <person name="Nicholas K.R."/>
            <person name="Ray D.A."/>
            <person name="Kube M."/>
            <person name="Reinhardt R."/>
            <person name="Pringle T.H."/>
            <person name="Taylor J."/>
            <person name="Jones R.C."/>
            <person name="Nixon B."/>
            <person name="Dacheux J.L."/>
            <person name="Niwa H."/>
            <person name="Sekita Y."/>
            <person name="Huang X."/>
            <person name="Stark A."/>
            <person name="Kheradpour P."/>
            <person name="Kellis M."/>
            <person name="Flicek P."/>
            <person name="Chen Y."/>
            <person name="Webber C."/>
            <person name="Hardison R."/>
            <person name="Nelson J."/>
            <person name="Hallsworth-Pepin K."/>
            <person name="Delehaunty K."/>
            <person name="Markovic C."/>
            <person name="Minx P."/>
            <person name="Feng Y."/>
            <person name="Kremitzki C."/>
            <person name="Mitreva M."/>
            <person name="Glasscock J."/>
            <person name="Wylie T."/>
            <person name="Wohldmann P."/>
            <person name="Thiru P."/>
            <person name="Nhan M.N."/>
            <person name="Pohl C.S."/>
            <person name="Smith S.M."/>
            <person name="Hou S."/>
            <person name="Nefedov M."/>
            <person name="de Jong P.J."/>
            <person name="Renfree M.B."/>
            <person name="Mardis E.R."/>
            <person name="Wilson R.K."/>
        </authorList>
    </citation>
    <scope>NUCLEOTIDE SEQUENCE [LARGE SCALE GENOMIC DNA]</scope>
    <source>
        <strain evidence="12 13">Glennie</strain>
    </source>
</reference>
<evidence type="ECO:0000256" key="9">
    <source>
        <dbReference type="ARBA" id="ARBA00023224"/>
    </source>
</evidence>
<feature type="transmembrane region" description="Helical" evidence="10">
    <location>
        <begin position="97"/>
        <end position="117"/>
    </location>
</feature>
<keyword evidence="2" id="KW-1003">Cell membrane</keyword>
<keyword evidence="4 10" id="KW-1133">Transmembrane helix</keyword>
<dbReference type="PROSITE" id="PS00237">
    <property type="entry name" value="G_PROTEIN_RECEP_F1_1"/>
    <property type="match status" value="1"/>
</dbReference>
<reference evidence="12" key="3">
    <citation type="submission" date="2025-09" db="UniProtKB">
        <authorList>
            <consortium name="Ensembl"/>
        </authorList>
    </citation>
    <scope>IDENTIFICATION</scope>
    <source>
        <strain evidence="12">Glennie</strain>
    </source>
</reference>
<evidence type="ECO:0000256" key="4">
    <source>
        <dbReference type="ARBA" id="ARBA00022989"/>
    </source>
</evidence>
<dbReference type="PRINTS" id="PR01788">
    <property type="entry name" value="PROSTANOIDR"/>
</dbReference>
<comment type="subcellular location">
    <subcellularLocation>
        <location evidence="1">Cell membrane</location>
        <topology evidence="1">Multi-pass membrane protein</topology>
    </subcellularLocation>
</comment>
<feature type="transmembrane region" description="Helical" evidence="10">
    <location>
        <begin position="137"/>
        <end position="158"/>
    </location>
</feature>
<sequence>MNDSCSNSTHLHRDGSPVLSAVMFGAGVAGNAMALAILGVHRQSLRAKSSAFAVLATGLAATDLLGTCFLSPAVFAAYARNSSLLGLTRGPGLCQGFAFAMTFFGLASTLLLFAMAVERYLALSRPYLYAQHDPRRWARLALPAAYTFCAAFCSLPFAGVGRHMQYCPGSWCFIQMETPDDAAARAFSLAYAGLVTLLVGATFLCNGSVTVSLCRMYRQQRRRWGSLGPGRARRKSWFGASWGEAEVDHLVLLVAMTGIFAVCSLPLPPPDPISPRFWEGILGGRRPGEPARTPPCFGEL</sequence>
<evidence type="ECO:0000256" key="8">
    <source>
        <dbReference type="ARBA" id="ARBA00023180"/>
    </source>
</evidence>
<accession>A0A6I8NSI5</accession>
<dbReference type="GO" id="GO:0005886">
    <property type="term" value="C:plasma membrane"/>
    <property type="evidence" value="ECO:0000318"/>
    <property type="project" value="GO_Central"/>
</dbReference>
<dbReference type="PROSITE" id="PS50262">
    <property type="entry name" value="G_PROTEIN_RECEP_F1_2"/>
    <property type="match status" value="1"/>
</dbReference>
<dbReference type="SUPFAM" id="SSF81321">
    <property type="entry name" value="Family A G protein-coupled receptor-like"/>
    <property type="match status" value="1"/>
</dbReference>
<dbReference type="Gene3D" id="1.20.1070.10">
    <property type="entry name" value="Rhodopsin 7-helix transmembrane proteins"/>
    <property type="match status" value="1"/>
</dbReference>
<dbReference type="PRINTS" id="PR00856">
    <property type="entry name" value="PRSTNOIDIPR"/>
</dbReference>
<dbReference type="InterPro" id="IPR000276">
    <property type="entry name" value="GPCR_Rhodpsn"/>
</dbReference>
<dbReference type="GO" id="GO:0048662">
    <property type="term" value="P:negative regulation of smooth muscle cell proliferation"/>
    <property type="evidence" value="ECO:0000318"/>
    <property type="project" value="GO_Central"/>
</dbReference>
<protein>
    <recommendedName>
        <fullName evidence="11">G-protein coupled receptors family 1 profile domain-containing protein</fullName>
    </recommendedName>
</protein>
<dbReference type="GO" id="GO:0016501">
    <property type="term" value="F:prostacyclin receptor activity"/>
    <property type="evidence" value="ECO:0000318"/>
    <property type="project" value="GO_Central"/>
</dbReference>
<dbReference type="Pfam" id="PF00001">
    <property type="entry name" value="7tm_1"/>
    <property type="match status" value="1"/>
</dbReference>
<dbReference type="GeneTree" id="ENSGT01050000244902"/>
<feature type="domain" description="G-protein coupled receptors family 1 profile" evidence="11">
    <location>
        <begin position="30"/>
        <end position="267"/>
    </location>
</feature>
<dbReference type="FunCoup" id="A0A6I8NSI5">
    <property type="interactions" value="730"/>
</dbReference>
<dbReference type="Proteomes" id="UP000002279">
    <property type="component" value="Chromosome 5"/>
</dbReference>
<evidence type="ECO:0000256" key="10">
    <source>
        <dbReference type="SAM" id="Phobius"/>
    </source>
</evidence>
<keyword evidence="6 10" id="KW-0472">Membrane</keyword>
<keyword evidence="13" id="KW-1185">Reference proteome</keyword>
<evidence type="ECO:0000256" key="6">
    <source>
        <dbReference type="ARBA" id="ARBA00023136"/>
    </source>
</evidence>
<feature type="transmembrane region" description="Helical" evidence="10">
    <location>
        <begin position="18"/>
        <end position="40"/>
    </location>
</feature>
<dbReference type="OMA" id="TAHCTFL"/>
<keyword evidence="3 10" id="KW-0812">Transmembrane</keyword>
<evidence type="ECO:0000256" key="3">
    <source>
        <dbReference type="ARBA" id="ARBA00022692"/>
    </source>
</evidence>
<dbReference type="PANTHER" id="PTHR11866">
    <property type="entry name" value="G-PROTEIN COUPLED RECEPTOR FAMILY 1 MEMBER"/>
    <property type="match status" value="1"/>
</dbReference>
<evidence type="ECO:0000256" key="5">
    <source>
        <dbReference type="ARBA" id="ARBA00023040"/>
    </source>
</evidence>
<evidence type="ECO:0000256" key="2">
    <source>
        <dbReference type="ARBA" id="ARBA00022475"/>
    </source>
</evidence>
<dbReference type="GO" id="GO:0006954">
    <property type="term" value="P:inflammatory response"/>
    <property type="evidence" value="ECO:0000318"/>
    <property type="project" value="GO_Central"/>
</dbReference>
<evidence type="ECO:0000313" key="13">
    <source>
        <dbReference type="Proteomes" id="UP000002279"/>
    </source>
</evidence>
<evidence type="ECO:0000256" key="7">
    <source>
        <dbReference type="ARBA" id="ARBA00023170"/>
    </source>
</evidence>
<evidence type="ECO:0000259" key="11">
    <source>
        <dbReference type="PROSITE" id="PS50262"/>
    </source>
</evidence>
<dbReference type="GO" id="GO:0007189">
    <property type="term" value="P:adenylate cyclase-activating G protein-coupled receptor signaling pathway"/>
    <property type="evidence" value="ECO:0000318"/>
    <property type="project" value="GO_Central"/>
</dbReference>
<dbReference type="AlphaFoldDB" id="A0A6I8NSI5"/>
<dbReference type="InParanoid" id="A0A6I8NSI5"/>
<dbReference type="InterPro" id="IPR008365">
    <property type="entry name" value="Prostanoid_rcpt"/>
</dbReference>
<organism evidence="12 13">
    <name type="scientific">Ornithorhynchus anatinus</name>
    <name type="common">Duckbill platypus</name>
    <dbReference type="NCBI Taxonomy" id="9258"/>
    <lineage>
        <taxon>Eukaryota</taxon>
        <taxon>Metazoa</taxon>
        <taxon>Chordata</taxon>
        <taxon>Craniata</taxon>
        <taxon>Vertebrata</taxon>
        <taxon>Euteleostomi</taxon>
        <taxon>Mammalia</taxon>
        <taxon>Monotremata</taxon>
        <taxon>Ornithorhynchidae</taxon>
        <taxon>Ornithorhynchus</taxon>
    </lineage>
</organism>
<dbReference type="InterPro" id="IPR000370">
    <property type="entry name" value="Prostglndn_IP_rcpt"/>
</dbReference>
<keyword evidence="7" id="KW-0675">Receptor</keyword>
<keyword evidence="9" id="KW-0807">Transducer</keyword>
<feature type="transmembrane region" description="Helical" evidence="10">
    <location>
        <begin position="52"/>
        <end position="77"/>
    </location>
</feature>
<dbReference type="Ensembl" id="ENSOANT00000047342.1">
    <property type="protein sequence ID" value="ENSOANP00000043997.1"/>
    <property type="gene ID" value="ENSOANG00000049385.1"/>
</dbReference>
<reference evidence="12" key="2">
    <citation type="submission" date="2025-08" db="UniProtKB">
        <authorList>
            <consortium name="Ensembl"/>
        </authorList>
    </citation>
    <scope>IDENTIFICATION</scope>
    <source>
        <strain evidence="12">Glennie</strain>
    </source>
</reference>